<comment type="caution">
    <text evidence="4">The sequence shown here is derived from an EMBL/GenBank/DDBJ whole genome shotgun (WGS) entry which is preliminary data.</text>
</comment>
<keyword evidence="2" id="KW-0812">Transmembrane</keyword>
<dbReference type="InterPro" id="IPR045913">
    <property type="entry name" value="TBC20/Gyp8-like"/>
</dbReference>
<dbReference type="OrthoDB" id="206700at2759"/>
<accession>A0A1V9ZRE5</accession>
<feature type="transmembrane region" description="Helical" evidence="2">
    <location>
        <begin position="382"/>
        <end position="400"/>
    </location>
</feature>
<dbReference type="Proteomes" id="UP000243217">
    <property type="component" value="Unassembled WGS sequence"/>
</dbReference>
<sequence length="403" mass="46497">MLQQSKEAMLSVQQEELRKRVMALIKQSEDAIDKASLNSPIENNQDLLLTDLRQLAMIPGGFGTRDIRKRVWPLLLGFSRQKLDEFFALHRIKPQVPGYARIAHVDDAQLHRDVDRSLNPNMWHDAQLLKSRRKRRKSLFSLLHAIMCIGKVEKLDLHYYQGLHDVAAVFQLTMGVHLATPLLSRACSTFFREPMRANFDTVLVIFQVLYPLIKTQDIELYNHITASGVDPYFALPWVITWFAHHLKTFDQVCRLYDILLCSHPMFSLYLSASLVLHHRKRILECDCDYAEMHTVLSKLADSMPIEDIVDILFHSFLMIIPKADELMQLIPPDELLAMSRLSNGDTIPPSSYTTYPYKHQKLLGVKDDPRKSMTMWTRKRKVNLLVASVVIAAITSTVYLELF</sequence>
<organism evidence="4 5">
    <name type="scientific">Thraustotheca clavata</name>
    <dbReference type="NCBI Taxonomy" id="74557"/>
    <lineage>
        <taxon>Eukaryota</taxon>
        <taxon>Sar</taxon>
        <taxon>Stramenopiles</taxon>
        <taxon>Oomycota</taxon>
        <taxon>Saprolegniomycetes</taxon>
        <taxon>Saprolegniales</taxon>
        <taxon>Achlyaceae</taxon>
        <taxon>Thraustotheca</taxon>
    </lineage>
</organism>
<dbReference type="EMBL" id="JNBS01001695">
    <property type="protein sequence ID" value="OQS00585.1"/>
    <property type="molecule type" value="Genomic_DNA"/>
</dbReference>
<dbReference type="Gene3D" id="1.10.472.80">
    <property type="entry name" value="Ypt/Rab-GAP domain of gyp1p, domain 3"/>
    <property type="match status" value="1"/>
</dbReference>
<dbReference type="InterPro" id="IPR000195">
    <property type="entry name" value="Rab-GAP-TBC_dom"/>
</dbReference>
<keyword evidence="1" id="KW-0343">GTPase activation</keyword>
<evidence type="ECO:0000259" key="3">
    <source>
        <dbReference type="PROSITE" id="PS50086"/>
    </source>
</evidence>
<keyword evidence="5" id="KW-1185">Reference proteome</keyword>
<reference evidence="4 5" key="1">
    <citation type="journal article" date="2014" name="Genome Biol. Evol.">
        <title>The secreted proteins of Achlya hypogyna and Thraustotheca clavata identify the ancestral oomycete secretome and reveal gene acquisitions by horizontal gene transfer.</title>
        <authorList>
            <person name="Misner I."/>
            <person name="Blouin N."/>
            <person name="Leonard G."/>
            <person name="Richards T.A."/>
            <person name="Lane C.E."/>
        </authorList>
    </citation>
    <scope>NUCLEOTIDE SEQUENCE [LARGE SCALE GENOMIC DNA]</scope>
    <source>
        <strain evidence="4 5">ATCC 34112</strain>
    </source>
</reference>
<dbReference type="GO" id="GO:0006888">
    <property type="term" value="P:endoplasmic reticulum to Golgi vesicle-mediated transport"/>
    <property type="evidence" value="ECO:0007669"/>
    <property type="project" value="TreeGrafter"/>
</dbReference>
<dbReference type="PANTHER" id="PTHR20913">
    <property type="entry name" value="TBC1 DOMAIN FAMILY MEMBER 20/GTPASE"/>
    <property type="match status" value="1"/>
</dbReference>
<proteinExistence type="predicted"/>
<dbReference type="GO" id="GO:0005789">
    <property type="term" value="C:endoplasmic reticulum membrane"/>
    <property type="evidence" value="ECO:0007669"/>
    <property type="project" value="TreeGrafter"/>
</dbReference>
<dbReference type="STRING" id="74557.A0A1V9ZRE5"/>
<evidence type="ECO:0000256" key="2">
    <source>
        <dbReference type="SAM" id="Phobius"/>
    </source>
</evidence>
<dbReference type="PANTHER" id="PTHR20913:SF7">
    <property type="entry name" value="RE60063P"/>
    <property type="match status" value="1"/>
</dbReference>
<gene>
    <name evidence="4" type="ORF">THRCLA_05920</name>
</gene>
<name>A0A1V9ZRE5_9STRA</name>
<dbReference type="Pfam" id="PF00566">
    <property type="entry name" value="RabGAP-TBC"/>
    <property type="match status" value="1"/>
</dbReference>
<dbReference type="Gene3D" id="1.10.8.1310">
    <property type="match status" value="1"/>
</dbReference>
<evidence type="ECO:0000313" key="5">
    <source>
        <dbReference type="Proteomes" id="UP000243217"/>
    </source>
</evidence>
<dbReference type="GO" id="GO:0005096">
    <property type="term" value="F:GTPase activator activity"/>
    <property type="evidence" value="ECO:0007669"/>
    <property type="project" value="UniProtKB-KW"/>
</dbReference>
<feature type="domain" description="Rab-GAP TBC" evidence="3">
    <location>
        <begin position="62"/>
        <end position="263"/>
    </location>
</feature>
<evidence type="ECO:0000256" key="1">
    <source>
        <dbReference type="ARBA" id="ARBA00022468"/>
    </source>
</evidence>
<dbReference type="PROSITE" id="PS50086">
    <property type="entry name" value="TBC_RABGAP"/>
    <property type="match status" value="1"/>
</dbReference>
<evidence type="ECO:0000313" key="4">
    <source>
        <dbReference type="EMBL" id="OQS00585.1"/>
    </source>
</evidence>
<keyword evidence="2" id="KW-0472">Membrane</keyword>
<dbReference type="AlphaFoldDB" id="A0A1V9ZRE5"/>
<protein>
    <recommendedName>
        <fullName evidence="3">Rab-GAP TBC domain-containing protein</fullName>
    </recommendedName>
</protein>
<dbReference type="SUPFAM" id="SSF47923">
    <property type="entry name" value="Ypt/Rab-GAP domain of gyp1p"/>
    <property type="match status" value="2"/>
</dbReference>
<dbReference type="InterPro" id="IPR035969">
    <property type="entry name" value="Rab-GAP_TBC_sf"/>
</dbReference>
<dbReference type="SMART" id="SM00164">
    <property type="entry name" value="TBC"/>
    <property type="match status" value="1"/>
</dbReference>
<keyword evidence="2" id="KW-1133">Transmembrane helix</keyword>